<organism evidence="2 3">
    <name type="scientific">Magallana gigas</name>
    <name type="common">Pacific oyster</name>
    <name type="synonym">Crassostrea gigas</name>
    <dbReference type="NCBI Taxonomy" id="29159"/>
    <lineage>
        <taxon>Eukaryota</taxon>
        <taxon>Metazoa</taxon>
        <taxon>Spiralia</taxon>
        <taxon>Lophotrochozoa</taxon>
        <taxon>Mollusca</taxon>
        <taxon>Bivalvia</taxon>
        <taxon>Autobranchia</taxon>
        <taxon>Pteriomorphia</taxon>
        <taxon>Ostreida</taxon>
        <taxon>Ostreoidea</taxon>
        <taxon>Ostreidae</taxon>
        <taxon>Magallana</taxon>
    </lineage>
</organism>
<keyword evidence="3" id="KW-1185">Reference proteome</keyword>
<evidence type="ECO:0000313" key="3">
    <source>
        <dbReference type="Proteomes" id="UP000005408"/>
    </source>
</evidence>
<feature type="compositionally biased region" description="Acidic residues" evidence="1">
    <location>
        <begin position="131"/>
        <end position="140"/>
    </location>
</feature>
<proteinExistence type="predicted"/>
<dbReference type="AlphaFoldDB" id="A0A8W8JMC9"/>
<accession>A0A8W8JMC9</accession>
<dbReference type="Proteomes" id="UP000005408">
    <property type="component" value="Unassembled WGS sequence"/>
</dbReference>
<sequence length="150" mass="17703">MRKNAAKNDFEKDFYKLMNNSVFRKTMGKLRKRVDIQLIHRILMDLEEDLFLYPRTRNELILDDMMSSASKETRINELFTEGSHHKNLSVIAINQNLFYYKDPTQKRNCHYLVLFKNPIDKQQAMATYGKDDDENDDVDSKDETGNKSGE</sequence>
<evidence type="ECO:0000256" key="1">
    <source>
        <dbReference type="SAM" id="MobiDB-lite"/>
    </source>
</evidence>
<name>A0A8W8JMC9_MAGGI</name>
<protein>
    <submittedName>
        <fullName evidence="2">Uncharacterized protein</fullName>
    </submittedName>
</protein>
<feature type="region of interest" description="Disordered" evidence="1">
    <location>
        <begin position="125"/>
        <end position="150"/>
    </location>
</feature>
<reference evidence="2" key="1">
    <citation type="submission" date="2022-08" db="UniProtKB">
        <authorList>
            <consortium name="EnsemblMetazoa"/>
        </authorList>
    </citation>
    <scope>IDENTIFICATION</scope>
    <source>
        <strain evidence="2">05x7-T-G4-1.051#20</strain>
    </source>
</reference>
<dbReference type="EnsemblMetazoa" id="G19343.1">
    <property type="protein sequence ID" value="G19343.1:cds"/>
    <property type="gene ID" value="G19343"/>
</dbReference>
<evidence type="ECO:0000313" key="2">
    <source>
        <dbReference type="EnsemblMetazoa" id="G19343.1:cds"/>
    </source>
</evidence>
<feature type="compositionally biased region" description="Basic and acidic residues" evidence="1">
    <location>
        <begin position="141"/>
        <end position="150"/>
    </location>
</feature>